<keyword evidence="2" id="KW-1133">Transmembrane helix</keyword>
<feature type="compositionally biased region" description="Low complexity" evidence="1">
    <location>
        <begin position="100"/>
        <end position="111"/>
    </location>
</feature>
<name>A0ABU7Z4C9_9MICO</name>
<keyword evidence="2" id="KW-0812">Transmembrane</keyword>
<dbReference type="InterPro" id="IPR025241">
    <property type="entry name" value="DUF4190"/>
</dbReference>
<feature type="compositionally biased region" description="Basic and acidic residues" evidence="1">
    <location>
        <begin position="1"/>
        <end position="12"/>
    </location>
</feature>
<evidence type="ECO:0000313" key="5">
    <source>
        <dbReference type="Proteomes" id="UP001310387"/>
    </source>
</evidence>
<evidence type="ECO:0000313" key="4">
    <source>
        <dbReference type="EMBL" id="MEG3614120.1"/>
    </source>
</evidence>
<gene>
    <name evidence="4" type="ORF">V5O49_03180</name>
</gene>
<feature type="compositionally biased region" description="Pro residues" evidence="1">
    <location>
        <begin position="112"/>
        <end position="130"/>
    </location>
</feature>
<keyword evidence="2" id="KW-0472">Membrane</keyword>
<evidence type="ECO:0000256" key="1">
    <source>
        <dbReference type="SAM" id="MobiDB-lite"/>
    </source>
</evidence>
<comment type="caution">
    <text evidence="4">The sequence shown here is derived from an EMBL/GenBank/DDBJ whole genome shotgun (WGS) entry which is preliminary data.</text>
</comment>
<feature type="transmembrane region" description="Helical" evidence="2">
    <location>
        <begin position="149"/>
        <end position="175"/>
    </location>
</feature>
<dbReference type="Pfam" id="PF13828">
    <property type="entry name" value="DUF4190"/>
    <property type="match status" value="1"/>
</dbReference>
<evidence type="ECO:0000259" key="3">
    <source>
        <dbReference type="Pfam" id="PF13828"/>
    </source>
</evidence>
<dbReference type="EMBL" id="JBAGLP010000105">
    <property type="protein sequence ID" value="MEG3614120.1"/>
    <property type="molecule type" value="Genomic_DNA"/>
</dbReference>
<protein>
    <submittedName>
        <fullName evidence="4">DUF4190 domain-containing protein</fullName>
    </submittedName>
</protein>
<feature type="region of interest" description="Disordered" evidence="1">
    <location>
        <begin position="1"/>
        <end position="146"/>
    </location>
</feature>
<dbReference type="RefSeq" id="WP_332900957.1">
    <property type="nucleotide sequence ID" value="NZ_JBAGLP010000105.1"/>
</dbReference>
<feature type="compositionally biased region" description="Pro residues" evidence="1">
    <location>
        <begin position="87"/>
        <end position="99"/>
    </location>
</feature>
<dbReference type="Proteomes" id="UP001310387">
    <property type="component" value="Unassembled WGS sequence"/>
</dbReference>
<feature type="transmembrane region" description="Helical" evidence="2">
    <location>
        <begin position="195"/>
        <end position="216"/>
    </location>
</feature>
<proteinExistence type="predicted"/>
<evidence type="ECO:0000256" key="2">
    <source>
        <dbReference type="SAM" id="Phobius"/>
    </source>
</evidence>
<feature type="domain" description="DUF4190" evidence="3">
    <location>
        <begin position="149"/>
        <end position="208"/>
    </location>
</feature>
<reference evidence="4" key="1">
    <citation type="journal article" date="2024" name="Antonie Van Leeuwenhoek">
        <title>Isoptericola haloaureus sp. nov., a dimorphic actinobacterium isolated from mangrove sediments of southeast India, implicating biosaline agricultural significance through nitrogen fixation and salt tolerance genes.</title>
        <authorList>
            <person name="Prathaban M."/>
            <person name="Prathiviraj R."/>
            <person name="Ravichandran M."/>
            <person name="Natarajan S.D."/>
            <person name="Sobanaa M."/>
            <person name="Hari Krishna Kumar S."/>
            <person name="Chandrasekar V."/>
            <person name="Selvin J."/>
        </authorList>
    </citation>
    <scope>NUCLEOTIDE SEQUENCE</scope>
    <source>
        <strain evidence="4">MP1014</strain>
    </source>
</reference>
<reference evidence="4" key="2">
    <citation type="submission" date="2024-02" db="EMBL/GenBank/DDBJ databases">
        <authorList>
            <person name="Prathaban M."/>
            <person name="Mythili R."/>
            <person name="Sharmila Devi N."/>
            <person name="Sobanaa M."/>
            <person name="Prathiviraj R."/>
            <person name="Selvin J."/>
        </authorList>
    </citation>
    <scope>NUCLEOTIDE SEQUENCE</scope>
    <source>
        <strain evidence="4">MP1014</strain>
    </source>
</reference>
<accession>A0ABU7Z4C9</accession>
<sequence>MTEQHRTDRTDAEGAGDPQETRPLDIGAGEDTRIVDAGAGQDTQVLPGGGVPQTRPLAGRPHRESVMPADRGYGAAPWAHRSAPAGPSSPAPAQHPAPWPGTAAPQRGPATPQRPTPQRPAPPAPAPPAPAQRAQTGGTGGRRGTEPTAVASLVTGLLGIVVPLVGVLAIVLGGIGLDRTRRRGTNGRGMARTGLTLGSLQVLFTTLLVVAGLMFWNAYGEDIEAGLAQVDAIAEGEISVPDVVLGGLTGDYSVDDLQELGGLVGDADELQELGGQCRAGDAAACDDLLDRVPEDLIPEGVDLP</sequence>
<keyword evidence="5" id="KW-1185">Reference proteome</keyword>
<organism evidence="4 5">
    <name type="scientific">Isoptericola haloaureus</name>
    <dbReference type="NCBI Taxonomy" id="1542902"/>
    <lineage>
        <taxon>Bacteria</taxon>
        <taxon>Bacillati</taxon>
        <taxon>Actinomycetota</taxon>
        <taxon>Actinomycetes</taxon>
        <taxon>Micrococcales</taxon>
        <taxon>Promicromonosporaceae</taxon>
        <taxon>Isoptericola</taxon>
    </lineage>
</organism>